<reference evidence="2 3" key="1">
    <citation type="submission" date="2024-08" db="EMBL/GenBank/DDBJ databases">
        <authorList>
            <person name="Will J Nash"/>
            <person name="Angela Man"/>
            <person name="Seanna McTaggart"/>
            <person name="Kendall Baker"/>
            <person name="Tom Barker"/>
            <person name="Leah Catchpole"/>
            <person name="Alex Durrant"/>
            <person name="Karim Gharbi"/>
            <person name="Naomi Irish"/>
            <person name="Gemy Kaithakottil"/>
            <person name="Debby Ku"/>
            <person name="Aaliyah Providence"/>
            <person name="Felix Shaw"/>
            <person name="David Swarbreck"/>
            <person name="Chris Watkins"/>
            <person name="Ann M. McCartney"/>
            <person name="Giulio Formenti"/>
            <person name="Alice Mouton"/>
            <person name="Noel Vella"/>
            <person name="Bjorn M von Reumont"/>
            <person name="Adriana Vella"/>
            <person name="Wilfried Haerty"/>
        </authorList>
    </citation>
    <scope>NUCLEOTIDE SEQUENCE [LARGE SCALE GENOMIC DNA]</scope>
</reference>
<gene>
    <name evidence="2" type="ORF">XYLVIOL_LOCUS1200</name>
</gene>
<sequence length="85" mass="9842">MLRNKMAGLTWATLKKNTMLLPLFFCVGLGAIGATGYMLRLAFRSPDVTWSFKKNPEPWNDYKSKEYKFLSIQDKTKFQATPPQY</sequence>
<evidence type="ECO:0000256" key="1">
    <source>
        <dbReference type="SAM" id="Phobius"/>
    </source>
</evidence>
<name>A0ABP1N3W1_XYLVO</name>
<dbReference type="PANTHER" id="PTHR14256:SF1">
    <property type="entry name" value="GEO09626P1"/>
    <property type="match status" value="1"/>
</dbReference>
<accession>A0ABP1N3W1</accession>
<organism evidence="2 3">
    <name type="scientific">Xylocopa violacea</name>
    <name type="common">Violet carpenter bee</name>
    <name type="synonym">Apis violacea</name>
    <dbReference type="NCBI Taxonomy" id="135666"/>
    <lineage>
        <taxon>Eukaryota</taxon>
        <taxon>Metazoa</taxon>
        <taxon>Ecdysozoa</taxon>
        <taxon>Arthropoda</taxon>
        <taxon>Hexapoda</taxon>
        <taxon>Insecta</taxon>
        <taxon>Pterygota</taxon>
        <taxon>Neoptera</taxon>
        <taxon>Endopterygota</taxon>
        <taxon>Hymenoptera</taxon>
        <taxon>Apocrita</taxon>
        <taxon>Aculeata</taxon>
        <taxon>Apoidea</taxon>
        <taxon>Anthophila</taxon>
        <taxon>Apidae</taxon>
        <taxon>Xylocopa</taxon>
        <taxon>Xylocopa</taxon>
    </lineage>
</organism>
<keyword evidence="1" id="KW-1133">Transmembrane helix</keyword>
<evidence type="ECO:0000313" key="3">
    <source>
        <dbReference type="Proteomes" id="UP001642520"/>
    </source>
</evidence>
<protein>
    <recommendedName>
        <fullName evidence="4">Cytochrome c oxidase subunit NDUFA4</fullName>
    </recommendedName>
</protein>
<dbReference type="EMBL" id="CAXAJV020001281">
    <property type="protein sequence ID" value="CAL7934748.1"/>
    <property type="molecule type" value="Genomic_DNA"/>
</dbReference>
<evidence type="ECO:0008006" key="4">
    <source>
        <dbReference type="Google" id="ProtNLM"/>
    </source>
</evidence>
<dbReference type="Proteomes" id="UP001642520">
    <property type="component" value="Unassembled WGS sequence"/>
</dbReference>
<comment type="caution">
    <text evidence="2">The sequence shown here is derived from an EMBL/GenBank/DDBJ whole genome shotgun (WGS) entry which is preliminary data.</text>
</comment>
<keyword evidence="1" id="KW-0472">Membrane</keyword>
<feature type="transmembrane region" description="Helical" evidence="1">
    <location>
        <begin position="20"/>
        <end position="43"/>
    </location>
</feature>
<proteinExistence type="predicted"/>
<dbReference type="InterPro" id="IPR010530">
    <property type="entry name" value="B12D"/>
</dbReference>
<keyword evidence="1" id="KW-0812">Transmembrane</keyword>
<evidence type="ECO:0000313" key="2">
    <source>
        <dbReference type="EMBL" id="CAL7934748.1"/>
    </source>
</evidence>
<keyword evidence="3" id="KW-1185">Reference proteome</keyword>
<dbReference type="Pfam" id="PF06522">
    <property type="entry name" value="B12D"/>
    <property type="match status" value="1"/>
</dbReference>
<dbReference type="PANTHER" id="PTHR14256">
    <property type="entry name" value="NADH-UBIQUINONE OXIDOREDUCTASE MLRQ SUBUNIT"/>
    <property type="match status" value="1"/>
</dbReference>